<evidence type="ECO:0000259" key="3">
    <source>
        <dbReference type="Pfam" id="PF25601"/>
    </source>
</evidence>
<dbReference type="PANTHER" id="PTHR32071:SF57">
    <property type="entry name" value="C4-DICARBOXYLATE TRANSPORT TRANSCRIPTIONAL REGULATORY PROTEIN DCTD"/>
    <property type="match status" value="1"/>
</dbReference>
<dbReference type="Gene3D" id="1.10.10.60">
    <property type="entry name" value="Homeodomain-like"/>
    <property type="match status" value="1"/>
</dbReference>
<gene>
    <name evidence="4" type="ORF">SAMN02746011_00312</name>
</gene>
<name>A0A1T4JQY2_9LACT</name>
<keyword evidence="2" id="KW-0067">ATP-binding</keyword>
<accession>A0A1T4JQY2</accession>
<protein>
    <recommendedName>
        <fullName evidence="3">NorR-like AAA+ ATPase lid domain-containing protein</fullName>
    </recommendedName>
</protein>
<dbReference type="Gene3D" id="1.10.8.60">
    <property type="match status" value="1"/>
</dbReference>
<dbReference type="PANTHER" id="PTHR32071">
    <property type="entry name" value="TRANSCRIPTIONAL REGULATORY PROTEIN"/>
    <property type="match status" value="1"/>
</dbReference>
<dbReference type="Pfam" id="PF25601">
    <property type="entry name" value="AAA_lid_14"/>
    <property type="match status" value="1"/>
</dbReference>
<dbReference type="Proteomes" id="UP000189941">
    <property type="component" value="Unassembled WGS sequence"/>
</dbReference>
<proteinExistence type="predicted"/>
<dbReference type="InterPro" id="IPR058031">
    <property type="entry name" value="AAA_lid_NorR"/>
</dbReference>
<dbReference type="EMBL" id="FUWO01000002">
    <property type="protein sequence ID" value="SJZ32559.1"/>
    <property type="molecule type" value="Genomic_DNA"/>
</dbReference>
<feature type="domain" description="NorR-like AAA+ ATPase lid" evidence="3">
    <location>
        <begin position="342"/>
        <end position="412"/>
    </location>
</feature>
<reference evidence="5" key="1">
    <citation type="submission" date="2017-02" db="EMBL/GenBank/DDBJ databases">
        <authorList>
            <person name="Varghese N."/>
            <person name="Submissions S."/>
        </authorList>
    </citation>
    <scope>NUCLEOTIDE SEQUENCE [LARGE SCALE GENOMIC DNA]</scope>
    <source>
        <strain evidence="5">DSM 15739</strain>
    </source>
</reference>
<dbReference type="AlphaFoldDB" id="A0A1T4JQY2"/>
<organism evidence="4 5">
    <name type="scientific">Globicatella sulfidifaciens DSM 15739</name>
    <dbReference type="NCBI Taxonomy" id="1121925"/>
    <lineage>
        <taxon>Bacteria</taxon>
        <taxon>Bacillati</taxon>
        <taxon>Bacillota</taxon>
        <taxon>Bacilli</taxon>
        <taxon>Lactobacillales</taxon>
        <taxon>Aerococcaceae</taxon>
        <taxon>Globicatella</taxon>
    </lineage>
</organism>
<keyword evidence="1" id="KW-0547">Nucleotide-binding</keyword>
<sequence>MHQTIIYTTDSLYKETKQVVDSLDVTIPIIAIHSWEHLTDELNKLSEKEYSTLITDSYLYPITRLTAYETLTYLVSSETINRLIKHIIEVMLPIKKIKFYNSLLKYLLTKNQIDYLIYDDQQQLLFEHDTLHFKLPISPSILDLSNQNYETEEDKFVFENEIYHLYSKKKKQNIVELVHPVVTLHSLTNFNDLLPNNYLRPVLNTYLDNIKFSKITSNYSSFFVYGNVNTLKSLMGIVIGQHNNLTIQNYYLIDCRQFDSNWWILAPILLSQYNSRYIFQHTECLSEFDQDKLIQVVNNNLQNDLSYCVYLYETEESNTVVRNSIYYQSFPIRMLNLNEYVDFEVIIRLMTHHYCQIMDKTIFHYDQPALELLESYHWHLNFAQLEAVIKWIVALNEEIRVTANRVKESLKIVQMNQFKKSYLKDATVTNNLKLDEYIQEIIQTKLKEFGNNKEKTLQALNISRSRLNRYLK</sequence>
<evidence type="ECO:0000256" key="1">
    <source>
        <dbReference type="ARBA" id="ARBA00022741"/>
    </source>
</evidence>
<evidence type="ECO:0000256" key="2">
    <source>
        <dbReference type="ARBA" id="ARBA00022840"/>
    </source>
</evidence>
<keyword evidence="5" id="KW-1185">Reference proteome</keyword>
<evidence type="ECO:0000313" key="5">
    <source>
        <dbReference type="Proteomes" id="UP000189941"/>
    </source>
</evidence>
<dbReference type="STRING" id="1121925.SAMN02746011_00312"/>
<evidence type="ECO:0000313" key="4">
    <source>
        <dbReference type="EMBL" id="SJZ32559.1"/>
    </source>
</evidence>